<gene>
    <name evidence="7" type="ORF">H8S44_13175</name>
</gene>
<dbReference type="EMBL" id="JACOOR010000008">
    <property type="protein sequence ID" value="MBC5660712.1"/>
    <property type="molecule type" value="Genomic_DNA"/>
</dbReference>
<evidence type="ECO:0000313" key="8">
    <source>
        <dbReference type="Proteomes" id="UP000649345"/>
    </source>
</evidence>
<evidence type="ECO:0000256" key="4">
    <source>
        <dbReference type="ARBA" id="ARBA00022989"/>
    </source>
</evidence>
<keyword evidence="2" id="KW-1003">Cell membrane</keyword>
<dbReference type="CDD" id="cd06579">
    <property type="entry name" value="TM_PBP1_transp_AraH_like"/>
    <property type="match status" value="1"/>
</dbReference>
<evidence type="ECO:0000313" key="7">
    <source>
        <dbReference type="EMBL" id="MBC5660712.1"/>
    </source>
</evidence>
<feature type="transmembrane region" description="Helical" evidence="6">
    <location>
        <begin position="309"/>
        <end position="327"/>
    </location>
</feature>
<dbReference type="GO" id="GO:0022857">
    <property type="term" value="F:transmembrane transporter activity"/>
    <property type="evidence" value="ECO:0007669"/>
    <property type="project" value="InterPro"/>
</dbReference>
<keyword evidence="4 6" id="KW-1133">Transmembrane helix</keyword>
<dbReference type="Pfam" id="PF02653">
    <property type="entry name" value="BPD_transp_2"/>
    <property type="match status" value="1"/>
</dbReference>
<organism evidence="7 8">
    <name type="scientific">Anaerosacchariphilus hominis</name>
    <dbReference type="NCBI Taxonomy" id="2763017"/>
    <lineage>
        <taxon>Bacteria</taxon>
        <taxon>Bacillati</taxon>
        <taxon>Bacillota</taxon>
        <taxon>Clostridia</taxon>
        <taxon>Lachnospirales</taxon>
        <taxon>Lachnospiraceae</taxon>
        <taxon>Anaerosacchariphilus</taxon>
    </lineage>
</organism>
<keyword evidence="5 6" id="KW-0472">Membrane</keyword>
<dbReference type="PANTHER" id="PTHR32196">
    <property type="entry name" value="ABC TRANSPORTER PERMEASE PROTEIN YPHD-RELATED-RELATED"/>
    <property type="match status" value="1"/>
</dbReference>
<dbReference type="PANTHER" id="PTHR32196:SF72">
    <property type="entry name" value="RIBOSE IMPORT PERMEASE PROTEIN RBSC"/>
    <property type="match status" value="1"/>
</dbReference>
<keyword evidence="8" id="KW-1185">Reference proteome</keyword>
<keyword evidence="3 6" id="KW-0812">Transmembrane</keyword>
<evidence type="ECO:0000256" key="6">
    <source>
        <dbReference type="SAM" id="Phobius"/>
    </source>
</evidence>
<dbReference type="Proteomes" id="UP000649345">
    <property type="component" value="Unassembled WGS sequence"/>
</dbReference>
<comment type="subcellular location">
    <subcellularLocation>
        <location evidence="1">Cell membrane</location>
        <topology evidence="1">Multi-pass membrane protein</topology>
    </subcellularLocation>
</comment>
<evidence type="ECO:0000256" key="5">
    <source>
        <dbReference type="ARBA" id="ARBA00023136"/>
    </source>
</evidence>
<feature type="transmembrane region" description="Helical" evidence="6">
    <location>
        <begin position="60"/>
        <end position="90"/>
    </location>
</feature>
<feature type="transmembrane region" description="Helical" evidence="6">
    <location>
        <begin position="20"/>
        <end position="40"/>
    </location>
</feature>
<proteinExistence type="predicted"/>
<reference evidence="7" key="1">
    <citation type="submission" date="2020-08" db="EMBL/GenBank/DDBJ databases">
        <title>Genome public.</title>
        <authorList>
            <person name="Liu C."/>
            <person name="Sun Q."/>
        </authorList>
    </citation>
    <scope>NUCLEOTIDE SEQUENCE</scope>
    <source>
        <strain evidence="7">NSJ-68</strain>
    </source>
</reference>
<comment type="caution">
    <text evidence="7">The sequence shown here is derived from an EMBL/GenBank/DDBJ whole genome shotgun (WGS) entry which is preliminary data.</text>
</comment>
<feature type="transmembrane region" description="Helical" evidence="6">
    <location>
        <begin position="180"/>
        <end position="198"/>
    </location>
</feature>
<dbReference type="RefSeq" id="WP_186872546.1">
    <property type="nucleotide sequence ID" value="NZ_JACOOR010000008.1"/>
</dbReference>
<evidence type="ECO:0000256" key="2">
    <source>
        <dbReference type="ARBA" id="ARBA00022475"/>
    </source>
</evidence>
<dbReference type="AlphaFoldDB" id="A0A923RMV0"/>
<protein>
    <submittedName>
        <fullName evidence="7">ABC transporter permease</fullName>
    </submittedName>
</protein>
<accession>A0A923RMV0</accession>
<dbReference type="GO" id="GO:0005886">
    <property type="term" value="C:plasma membrane"/>
    <property type="evidence" value="ECO:0007669"/>
    <property type="project" value="UniProtKB-SubCell"/>
</dbReference>
<evidence type="ECO:0000256" key="3">
    <source>
        <dbReference type="ARBA" id="ARBA00022692"/>
    </source>
</evidence>
<name>A0A923RMV0_9FIRM</name>
<feature type="transmembrane region" description="Helical" evidence="6">
    <location>
        <begin position="136"/>
        <end position="160"/>
    </location>
</feature>
<dbReference type="InterPro" id="IPR001851">
    <property type="entry name" value="ABC_transp_permease"/>
</dbReference>
<sequence>MTDKKNGNAFTNNPLVRAIGLQKIVVVIVLIALIAFFSAVSPSFRQYSTLLSIMDYTYYLAFLGIGVTFCLITGGVDLSIGTGMFCYALIGGYLITRQGMPVIVGILVTLICGLIMGIVNGLIVSKGGHAPFLATLCTMMIARGLGAIATGGASVTWPGATAPNGWTRSLFKLTVGEIKLPLGFLWVMILAVVMSIVLNKTRTGRYIIAIGSNKEATRLSGINVAKYQTMAYVFSGIFTGLAALAYSSAFQSMAPGGGGGVELNAIGGAIIGGTSMSGGAGSISGTILGVFIMSVLQTGLPLIGLQANYQQIIIGLVLIVAVYIDVLKNKKLDK</sequence>
<feature type="transmembrane region" description="Helical" evidence="6">
    <location>
        <begin position="102"/>
        <end position="124"/>
    </location>
</feature>
<evidence type="ECO:0000256" key="1">
    <source>
        <dbReference type="ARBA" id="ARBA00004651"/>
    </source>
</evidence>